<organism evidence="1 2">
    <name type="scientific">Palleniella muris</name>
    <dbReference type="NCBI Taxonomy" id="3038145"/>
    <lineage>
        <taxon>Bacteria</taxon>
        <taxon>Pseudomonadati</taxon>
        <taxon>Bacteroidota</taxon>
        <taxon>Bacteroidia</taxon>
        <taxon>Bacteroidales</taxon>
        <taxon>Prevotellaceae</taxon>
        <taxon>Palleniella</taxon>
    </lineage>
</organism>
<accession>A0AC61QT99</accession>
<comment type="caution">
    <text evidence="1">The sequence shown here is derived from an EMBL/GenBank/DDBJ whole genome shotgun (WGS) entry which is preliminary data.</text>
</comment>
<proteinExistence type="predicted"/>
<dbReference type="EMBL" id="SRZC01000003">
    <property type="protein sequence ID" value="TGX83592.1"/>
    <property type="molecule type" value="Genomic_DNA"/>
</dbReference>
<reference evidence="1" key="1">
    <citation type="submission" date="2019-04" db="EMBL/GenBank/DDBJ databases">
        <title>Microbes associate with the intestines of laboratory mice.</title>
        <authorList>
            <person name="Navarre W."/>
            <person name="Wong E."/>
            <person name="Huang K."/>
            <person name="Tropini C."/>
            <person name="Ng K."/>
            <person name="Yu B."/>
        </authorList>
    </citation>
    <scope>NUCLEOTIDE SEQUENCE</scope>
    <source>
        <strain evidence="1">NM73_A23</strain>
    </source>
</reference>
<sequence length="166" mass="19211">MHTTEYDIDIIYKKNQSKMLRLATLLLKDIQAAEDIVGDVFLSLSDCGIDNVINIEGYLITTVRNRCLNRLKSLSYREKVKRCLPIESVPDNVSCNDYSMEAEERMQAVEAFILEQLTPQTQTVMRMRFQENMKYAEIATELNISEAAVYKHLAQGIRKLKQRFNP</sequence>
<protein>
    <submittedName>
        <fullName evidence="1">Sigma-70 family RNA polymerase sigma factor</fullName>
    </submittedName>
</protein>
<evidence type="ECO:0000313" key="2">
    <source>
        <dbReference type="Proteomes" id="UP000308886"/>
    </source>
</evidence>
<name>A0AC61QT99_9BACT</name>
<evidence type="ECO:0000313" key="1">
    <source>
        <dbReference type="EMBL" id="TGX83592.1"/>
    </source>
</evidence>
<dbReference type="Proteomes" id="UP000308886">
    <property type="component" value="Unassembled WGS sequence"/>
</dbReference>
<keyword evidence="2" id="KW-1185">Reference proteome</keyword>
<gene>
    <name evidence="1" type="ORF">E5358_02795</name>
</gene>